<feature type="compositionally biased region" description="Polar residues" evidence="1">
    <location>
        <begin position="67"/>
        <end position="82"/>
    </location>
</feature>
<evidence type="ECO:0000313" key="2">
    <source>
        <dbReference type="EMBL" id="KAG1903182.1"/>
    </source>
</evidence>
<protein>
    <submittedName>
        <fullName evidence="2">Uncharacterized protein</fullName>
    </submittedName>
</protein>
<name>A0AAD4EBY7_9AGAM</name>
<feature type="region of interest" description="Disordered" evidence="1">
    <location>
        <begin position="390"/>
        <end position="423"/>
    </location>
</feature>
<dbReference type="RefSeq" id="XP_041228757.1">
    <property type="nucleotide sequence ID" value="XM_041366597.1"/>
</dbReference>
<dbReference type="AlphaFoldDB" id="A0AAD4EBY7"/>
<dbReference type="Proteomes" id="UP001195769">
    <property type="component" value="Unassembled WGS sequence"/>
</dbReference>
<gene>
    <name evidence="2" type="ORF">F5891DRAFT_1185816</name>
</gene>
<evidence type="ECO:0000313" key="3">
    <source>
        <dbReference type="Proteomes" id="UP001195769"/>
    </source>
</evidence>
<accession>A0AAD4EBY7</accession>
<dbReference type="GeneID" id="64660895"/>
<feature type="compositionally biased region" description="Polar residues" evidence="1">
    <location>
        <begin position="317"/>
        <end position="328"/>
    </location>
</feature>
<feature type="compositionally biased region" description="Polar residues" evidence="1">
    <location>
        <begin position="457"/>
        <end position="487"/>
    </location>
</feature>
<feature type="region of interest" description="Disordered" evidence="1">
    <location>
        <begin position="440"/>
        <end position="487"/>
    </location>
</feature>
<feature type="region of interest" description="Disordered" evidence="1">
    <location>
        <begin position="265"/>
        <end position="350"/>
    </location>
</feature>
<organism evidence="2 3">
    <name type="scientific">Suillus fuscotomentosus</name>
    <dbReference type="NCBI Taxonomy" id="1912939"/>
    <lineage>
        <taxon>Eukaryota</taxon>
        <taxon>Fungi</taxon>
        <taxon>Dikarya</taxon>
        <taxon>Basidiomycota</taxon>
        <taxon>Agaricomycotina</taxon>
        <taxon>Agaricomycetes</taxon>
        <taxon>Agaricomycetidae</taxon>
        <taxon>Boletales</taxon>
        <taxon>Suillineae</taxon>
        <taxon>Suillaceae</taxon>
        <taxon>Suillus</taxon>
    </lineage>
</organism>
<feature type="region of interest" description="Disordered" evidence="1">
    <location>
        <begin position="65"/>
        <end position="91"/>
    </location>
</feature>
<evidence type="ECO:0000256" key="1">
    <source>
        <dbReference type="SAM" id="MobiDB-lite"/>
    </source>
</evidence>
<comment type="caution">
    <text evidence="2">The sequence shown here is derived from an EMBL/GenBank/DDBJ whole genome shotgun (WGS) entry which is preliminary data.</text>
</comment>
<dbReference type="EMBL" id="JABBWK010000014">
    <property type="protein sequence ID" value="KAG1903182.1"/>
    <property type="molecule type" value="Genomic_DNA"/>
</dbReference>
<proteinExistence type="predicted"/>
<keyword evidence="3" id="KW-1185">Reference proteome</keyword>
<sequence>MPPIRSPTVRHSACLKQLSKISAGLNMSELPPPPLHRCHNHHNHHNHNNLWNLCIAGGGLGLGGESPQHQSATDLDNNNTTGPEDWPITHEDNTSFVPTKIRWDTTNFDGTTILVSWLAAHPADCCARVKPDIYLVIARHVFENDPTYGTRYTVEGNQPKFGQAIANCLAYLRGKYKAATDRFGMTGAGVNPLDPLSQVNLRGKFYFKLFKLSDQARTITAQVLSEFTWFEDLDALWKDNPAFAPKTFSSIPGNDRTGALHALTQPKHKQTSHPTGKQVASHPANSSATADDSMVRSQAKGKGKAPNFEPDDAPHPTASQDLSNTNPNLDDMDADLDDMYTDNSPDKGMPPATFIGGHNPPYDPTYNNFDPALEERDTRNWDDGAEELEMEVDNEEQDNTQCPSNKHPHQRSPSLSHAFKPTHCTPQYDRREAAFTGKSHVARSMDHGSPRAKKPASMSSLSVNTPSTSTWTFASSPSMVSQDSQTSLRPGRKKAAHKCSLSGHVQLGTSDVLDQVSSLTNDMSYIYSAKESASEYKIAKVNVLCHECNIQFQWEQGVIEHSEAASVHQWSQEAKALELHLLKAQAKVQSEKAAALHLEIELITLKEGSSSKET</sequence>
<reference evidence="2" key="1">
    <citation type="journal article" date="2020" name="New Phytol.">
        <title>Comparative genomics reveals dynamic genome evolution in host specialist ectomycorrhizal fungi.</title>
        <authorList>
            <person name="Lofgren L.A."/>
            <person name="Nguyen N.H."/>
            <person name="Vilgalys R."/>
            <person name="Ruytinx J."/>
            <person name="Liao H.L."/>
            <person name="Branco S."/>
            <person name="Kuo A."/>
            <person name="LaButti K."/>
            <person name="Lipzen A."/>
            <person name="Andreopoulos W."/>
            <person name="Pangilinan J."/>
            <person name="Riley R."/>
            <person name="Hundley H."/>
            <person name="Na H."/>
            <person name="Barry K."/>
            <person name="Grigoriev I.V."/>
            <person name="Stajich J.E."/>
            <person name="Kennedy P.G."/>
        </authorList>
    </citation>
    <scope>NUCLEOTIDE SEQUENCE</scope>
    <source>
        <strain evidence="2">FC203</strain>
    </source>
</reference>
<feature type="compositionally biased region" description="Acidic residues" evidence="1">
    <location>
        <begin position="330"/>
        <end position="340"/>
    </location>
</feature>